<proteinExistence type="predicted"/>
<organism evidence="1 2">
    <name type="scientific">Geomonas anaerohicana</name>
    <dbReference type="NCBI Taxonomy" id="2798583"/>
    <lineage>
        <taxon>Bacteria</taxon>
        <taxon>Pseudomonadati</taxon>
        <taxon>Thermodesulfobacteriota</taxon>
        <taxon>Desulfuromonadia</taxon>
        <taxon>Geobacterales</taxon>
        <taxon>Geobacteraceae</taxon>
        <taxon>Geomonas</taxon>
    </lineage>
</organism>
<protein>
    <recommendedName>
        <fullName evidence="3">Lipoprotein</fullName>
    </recommendedName>
</protein>
<dbReference type="PROSITE" id="PS51257">
    <property type="entry name" value="PROKAR_LIPOPROTEIN"/>
    <property type="match status" value="1"/>
</dbReference>
<accession>A0ABS0YA91</accession>
<gene>
    <name evidence="1" type="ORF">JFN91_03265</name>
</gene>
<reference evidence="1 2" key="1">
    <citation type="submission" date="2020-12" db="EMBL/GenBank/DDBJ databases">
        <title>Geomonas sp. Red421, isolated from paddy soil.</title>
        <authorList>
            <person name="Xu Z."/>
            <person name="Zhang Z."/>
            <person name="Masuda Y."/>
            <person name="Itoh H."/>
            <person name="Senoo K."/>
        </authorList>
    </citation>
    <scope>NUCLEOTIDE SEQUENCE [LARGE SCALE GENOMIC DNA]</scope>
    <source>
        <strain evidence="1 2">Red421</strain>
    </source>
</reference>
<dbReference type="EMBL" id="JAEMHL010000001">
    <property type="protein sequence ID" value="MBJ6749223.1"/>
    <property type="molecule type" value="Genomic_DNA"/>
</dbReference>
<evidence type="ECO:0000313" key="2">
    <source>
        <dbReference type="Proteomes" id="UP000614714"/>
    </source>
</evidence>
<evidence type="ECO:0008006" key="3">
    <source>
        <dbReference type="Google" id="ProtNLM"/>
    </source>
</evidence>
<keyword evidence="2" id="KW-1185">Reference proteome</keyword>
<evidence type="ECO:0000313" key="1">
    <source>
        <dbReference type="EMBL" id="MBJ6749223.1"/>
    </source>
</evidence>
<dbReference type="Proteomes" id="UP000614714">
    <property type="component" value="Unassembled WGS sequence"/>
</dbReference>
<dbReference type="RefSeq" id="WP_199387761.1">
    <property type="nucleotide sequence ID" value="NZ_JAEMHL010000001.1"/>
</dbReference>
<comment type="caution">
    <text evidence="1">The sequence shown here is derived from an EMBL/GenBank/DDBJ whole genome shotgun (WGS) entry which is preliminary data.</text>
</comment>
<sequence length="321" mass="35204">MFKQVGKISVVLSCLLSLGCANHVKVNTITETQVARDLKTHTVDIDANTGSLVTMPQISVLVQDSKAFRVKSYEMKTDYDFSTPYQGVRELYEVPVGIVLLPVGVVVNVLDFALLGLIPNSITDSILDTSFAGLNPFMNIESDTRVERTEIKSEKKLLDEKDEFVKLPLANKEITVSSGDGATIPVLLDDNGKAEISLVRLSAVSDDIEKIIITAKSDDVVSKKDIDVSRMLRSQLQQASVITKKYANLVKKDVKGDDLKQVDIAVFAGDLMKLNKLGFEGESLRIERNAMSVMSDEQKTLLKKEIDKLLKTDLAKAPAAG</sequence>
<name>A0ABS0YA91_9BACT</name>